<dbReference type="STRING" id="926562.Oweho_0177"/>
<evidence type="ECO:0000313" key="2">
    <source>
        <dbReference type="Proteomes" id="UP000005631"/>
    </source>
</evidence>
<protein>
    <recommendedName>
        <fullName evidence="3">DUF1990 domain-containing protein</fullName>
    </recommendedName>
</protein>
<gene>
    <name evidence="1" type="ordered locus">Oweho_0177</name>
</gene>
<accession>G8R6Q6</accession>
<dbReference type="eggNOG" id="ENOG5032TFH">
    <property type="taxonomic scope" value="Bacteria"/>
</dbReference>
<proteinExistence type="predicted"/>
<dbReference type="KEGG" id="oho:Oweho_0177"/>
<sequence>MFKYILLTCAAISFAGGPTHDPEDIDFSRVKGKKVVKLLHGYDLESAADIAALAPSCYEDNDSLSYQSHTKVMEVDAEIDEVWSTYKSISPTEDNQNKVRFGLLFSPDPNKLSYSADSYDGIKEGQIVFWNLKFVMGLVKIPVGQKIMEVNDEEKFIKICYLAQGKSHGTQYIQLYPEEDGKTKIIHYTRYKSASKFRDKRLYPMFHNKAITEFHEDVIHKVMEKNESEEEDNETLSSK</sequence>
<evidence type="ECO:0000313" key="1">
    <source>
        <dbReference type="EMBL" id="AEV31199.1"/>
    </source>
</evidence>
<dbReference type="EMBL" id="CP003156">
    <property type="protein sequence ID" value="AEV31199.1"/>
    <property type="molecule type" value="Genomic_DNA"/>
</dbReference>
<evidence type="ECO:0008006" key="3">
    <source>
        <dbReference type="Google" id="ProtNLM"/>
    </source>
</evidence>
<dbReference type="AlphaFoldDB" id="G8R6Q6"/>
<dbReference type="Proteomes" id="UP000005631">
    <property type="component" value="Chromosome"/>
</dbReference>
<keyword evidence="2" id="KW-1185">Reference proteome</keyword>
<organism evidence="1 2">
    <name type="scientific">Owenweeksia hongkongensis (strain DSM 17368 / CIP 108786 / JCM 12287 / NRRL B-23963 / UST20020801)</name>
    <dbReference type="NCBI Taxonomy" id="926562"/>
    <lineage>
        <taxon>Bacteria</taxon>
        <taxon>Pseudomonadati</taxon>
        <taxon>Bacteroidota</taxon>
        <taxon>Flavobacteriia</taxon>
        <taxon>Flavobacteriales</taxon>
        <taxon>Owenweeksiaceae</taxon>
        <taxon>Owenweeksia</taxon>
    </lineage>
</organism>
<dbReference type="RefSeq" id="WP_014200560.1">
    <property type="nucleotide sequence ID" value="NC_016599.1"/>
</dbReference>
<reference evidence="1 2" key="1">
    <citation type="journal article" date="2012" name="Stand. Genomic Sci.">
        <title>Genome sequence of the orange-pigmented seawater bacterium Owenweeksia hongkongensis type strain (UST20020801(T)).</title>
        <authorList>
            <person name="Riedel T."/>
            <person name="Held B."/>
            <person name="Nolan M."/>
            <person name="Lucas S."/>
            <person name="Lapidus A."/>
            <person name="Tice H."/>
            <person name="Del Rio T.G."/>
            <person name="Cheng J.F."/>
            <person name="Han C."/>
            <person name="Tapia R."/>
            <person name="Goodwin L.A."/>
            <person name="Pitluck S."/>
            <person name="Liolios K."/>
            <person name="Mavromatis K."/>
            <person name="Pagani I."/>
            <person name="Ivanova N."/>
            <person name="Mikhailova N."/>
            <person name="Pati A."/>
            <person name="Chen A."/>
            <person name="Palaniappan K."/>
            <person name="Rohde M."/>
            <person name="Tindall B.J."/>
            <person name="Detter J.C."/>
            <person name="Goker M."/>
            <person name="Woyke T."/>
            <person name="Bristow J."/>
            <person name="Eisen J.A."/>
            <person name="Markowitz V."/>
            <person name="Hugenholtz P."/>
            <person name="Klenk H.P."/>
            <person name="Kyrpides N.C."/>
        </authorList>
    </citation>
    <scope>NUCLEOTIDE SEQUENCE</scope>
    <source>
        <strain evidence="2">DSM 17368 / JCM 12287 / NRRL B-23963</strain>
    </source>
</reference>
<dbReference type="OrthoDB" id="1120381at2"/>
<name>G8R6Q6_OWEHD</name>
<dbReference type="HOGENOM" id="CLU_101361_0_0_10"/>